<reference evidence="3 4" key="1">
    <citation type="submission" date="2020-03" db="EMBL/GenBank/DDBJ databases">
        <title>Tamlana sp. nov, isolated from XXX.</title>
        <authorList>
            <person name="Cao W.R."/>
        </authorList>
    </citation>
    <scope>NUCLEOTIDE SEQUENCE [LARGE SCALE GENOMIC DNA]</scope>
    <source>
        <strain evidence="3 4">HST1-43</strain>
    </source>
</reference>
<evidence type="ECO:0000256" key="1">
    <source>
        <dbReference type="SAM" id="Coils"/>
    </source>
</evidence>
<dbReference type="RefSeq" id="WP_245234966.1">
    <property type="nucleotide sequence ID" value="NZ_JAAVJS010000654.1"/>
</dbReference>
<gene>
    <name evidence="3" type="ORF">HC176_18445</name>
</gene>
<dbReference type="EMBL" id="JAAVJS010000654">
    <property type="protein sequence ID" value="NJX17453.1"/>
    <property type="molecule type" value="Genomic_DNA"/>
</dbReference>
<evidence type="ECO:0000313" key="3">
    <source>
        <dbReference type="EMBL" id="NJX17453.1"/>
    </source>
</evidence>
<dbReference type="InterPro" id="IPR045957">
    <property type="entry name" value="DUF6377"/>
</dbReference>
<accession>A0ABX1DGK0</accession>
<feature type="non-terminal residue" evidence="3">
    <location>
        <position position="1"/>
    </location>
</feature>
<proteinExistence type="predicted"/>
<name>A0ABX1DGK0_9FLAO</name>
<feature type="non-terminal residue" evidence="3">
    <location>
        <position position="108"/>
    </location>
</feature>
<feature type="coiled-coil region" evidence="1">
    <location>
        <begin position="5"/>
        <end position="39"/>
    </location>
</feature>
<keyword evidence="4" id="KW-1185">Reference proteome</keyword>
<dbReference type="Pfam" id="PF19904">
    <property type="entry name" value="DUF6377"/>
    <property type="match status" value="1"/>
</dbReference>
<evidence type="ECO:0000313" key="4">
    <source>
        <dbReference type="Proteomes" id="UP000760545"/>
    </source>
</evidence>
<feature type="domain" description="DUF6377" evidence="2">
    <location>
        <begin position="5"/>
        <end position="108"/>
    </location>
</feature>
<keyword evidence="1" id="KW-0175">Coiled coil</keyword>
<comment type="caution">
    <text evidence="3">The sequence shown here is derived from an EMBL/GenBank/DDBJ whole genome shotgun (WGS) entry which is preliminary data.</text>
</comment>
<dbReference type="Proteomes" id="UP000760545">
    <property type="component" value="Unassembled WGS sequence"/>
</dbReference>
<protein>
    <submittedName>
        <fullName evidence="3">Tetratricopeptide repeat protein</fullName>
    </submittedName>
</protein>
<sequence length="108" mass="12703">AHANLKVVNSELTAVNARIKNQNDELNRVNDLLLEANKIKEEYIGFFFTQDADIFEKFREFKSKVENAVEDGKLEKIKYLLGNYDLKKEKEKLLQNFDEAFIKLFPNF</sequence>
<organism evidence="3 4">
    <name type="scientific">Tamlana crocina</name>
    <dbReference type="NCBI Taxonomy" id="393006"/>
    <lineage>
        <taxon>Bacteria</taxon>
        <taxon>Pseudomonadati</taxon>
        <taxon>Bacteroidota</taxon>
        <taxon>Flavobacteriia</taxon>
        <taxon>Flavobacteriales</taxon>
        <taxon>Flavobacteriaceae</taxon>
        <taxon>Tamlana</taxon>
    </lineage>
</organism>
<evidence type="ECO:0000259" key="2">
    <source>
        <dbReference type="Pfam" id="PF19904"/>
    </source>
</evidence>